<accession>A0A1L9RMY9</accession>
<dbReference type="AlphaFoldDB" id="A0A1L9RMY9"/>
<name>A0A1L9RMY9_ASPWE</name>
<organism evidence="3 4">
    <name type="scientific">Aspergillus wentii DTO 134E9</name>
    <dbReference type="NCBI Taxonomy" id="1073089"/>
    <lineage>
        <taxon>Eukaryota</taxon>
        <taxon>Fungi</taxon>
        <taxon>Dikarya</taxon>
        <taxon>Ascomycota</taxon>
        <taxon>Pezizomycotina</taxon>
        <taxon>Eurotiomycetes</taxon>
        <taxon>Eurotiomycetidae</taxon>
        <taxon>Eurotiales</taxon>
        <taxon>Aspergillaceae</taxon>
        <taxon>Aspergillus</taxon>
        <taxon>Aspergillus subgen. Cremei</taxon>
    </lineage>
</organism>
<feature type="chain" id="PRO_5013245255" description="DUF1996 domain-containing protein" evidence="1">
    <location>
        <begin position="18"/>
        <end position="323"/>
    </location>
</feature>
<sequence>MHATLLSSALAIGLAQAYTVTNSGRFMYKNIDPIVLPGQYTSHMHSFFGSDAVNINTTTSADLQKGCISTENLNDFSTYWVPTLYHVDGDNYTAISPYRFSAYYERTASAEMAIPQNLKMVAGNYSATSQDGVDSNAGITWFCEGSDSGDKDGDAAFPTKTCDTHMQTLLLFPDCANNKTLEYAYSGNPDYNPGYRENRCPKDMYRIPRLRFSIRYDLRKILPDGWSGPPPLQLSSGSSYSTHGDFIMGWLPEAADNMVKDAPSNDREYFRVLGPNDIKKNGSVCTNATDSDPSHGTSDYLTSLKMMGKSMRRHLASHRRGHY</sequence>
<dbReference type="InterPro" id="IPR018535">
    <property type="entry name" value="DUF1996"/>
</dbReference>
<keyword evidence="4" id="KW-1185">Reference proteome</keyword>
<keyword evidence="1" id="KW-0732">Signal</keyword>
<feature type="signal peptide" evidence="1">
    <location>
        <begin position="1"/>
        <end position="17"/>
    </location>
</feature>
<dbReference type="VEuPathDB" id="FungiDB:ASPWEDRAFT_108466"/>
<reference evidence="4" key="1">
    <citation type="journal article" date="2017" name="Genome Biol.">
        <title>Comparative genomics reveals high biological diversity and specific adaptations in the industrially and medically important fungal genus Aspergillus.</title>
        <authorList>
            <person name="de Vries R.P."/>
            <person name="Riley R."/>
            <person name="Wiebenga A."/>
            <person name="Aguilar-Osorio G."/>
            <person name="Amillis S."/>
            <person name="Uchima C.A."/>
            <person name="Anderluh G."/>
            <person name="Asadollahi M."/>
            <person name="Askin M."/>
            <person name="Barry K."/>
            <person name="Battaglia E."/>
            <person name="Bayram O."/>
            <person name="Benocci T."/>
            <person name="Braus-Stromeyer S.A."/>
            <person name="Caldana C."/>
            <person name="Canovas D."/>
            <person name="Cerqueira G.C."/>
            <person name="Chen F."/>
            <person name="Chen W."/>
            <person name="Choi C."/>
            <person name="Clum A."/>
            <person name="Dos Santos R.A."/>
            <person name="Damasio A.R."/>
            <person name="Diallinas G."/>
            <person name="Emri T."/>
            <person name="Fekete E."/>
            <person name="Flipphi M."/>
            <person name="Freyberg S."/>
            <person name="Gallo A."/>
            <person name="Gournas C."/>
            <person name="Habgood R."/>
            <person name="Hainaut M."/>
            <person name="Harispe M.L."/>
            <person name="Henrissat B."/>
            <person name="Hilden K.S."/>
            <person name="Hope R."/>
            <person name="Hossain A."/>
            <person name="Karabika E."/>
            <person name="Karaffa L."/>
            <person name="Karanyi Z."/>
            <person name="Krasevec N."/>
            <person name="Kuo A."/>
            <person name="Kusch H."/>
            <person name="LaButti K."/>
            <person name="Lagendijk E.L."/>
            <person name="Lapidus A."/>
            <person name="Levasseur A."/>
            <person name="Lindquist E."/>
            <person name="Lipzen A."/>
            <person name="Logrieco A.F."/>
            <person name="MacCabe A."/>
            <person name="Maekelae M.R."/>
            <person name="Malavazi I."/>
            <person name="Melin P."/>
            <person name="Meyer V."/>
            <person name="Mielnichuk N."/>
            <person name="Miskei M."/>
            <person name="Molnar A.P."/>
            <person name="Mule G."/>
            <person name="Ngan C.Y."/>
            <person name="Orejas M."/>
            <person name="Orosz E."/>
            <person name="Ouedraogo J.P."/>
            <person name="Overkamp K.M."/>
            <person name="Park H.-S."/>
            <person name="Perrone G."/>
            <person name="Piumi F."/>
            <person name="Punt P.J."/>
            <person name="Ram A.F."/>
            <person name="Ramon A."/>
            <person name="Rauscher S."/>
            <person name="Record E."/>
            <person name="Riano-Pachon D.M."/>
            <person name="Robert V."/>
            <person name="Roehrig J."/>
            <person name="Ruller R."/>
            <person name="Salamov A."/>
            <person name="Salih N.S."/>
            <person name="Samson R.A."/>
            <person name="Sandor E."/>
            <person name="Sanguinetti M."/>
            <person name="Schuetze T."/>
            <person name="Sepcic K."/>
            <person name="Shelest E."/>
            <person name="Sherlock G."/>
            <person name="Sophianopoulou V."/>
            <person name="Squina F.M."/>
            <person name="Sun H."/>
            <person name="Susca A."/>
            <person name="Todd R.B."/>
            <person name="Tsang A."/>
            <person name="Unkles S.E."/>
            <person name="van de Wiele N."/>
            <person name="van Rossen-Uffink D."/>
            <person name="Oliveira J.V."/>
            <person name="Vesth T.C."/>
            <person name="Visser J."/>
            <person name="Yu J.-H."/>
            <person name="Zhou M."/>
            <person name="Andersen M.R."/>
            <person name="Archer D.B."/>
            <person name="Baker S.E."/>
            <person name="Benoit I."/>
            <person name="Brakhage A.A."/>
            <person name="Braus G.H."/>
            <person name="Fischer R."/>
            <person name="Frisvad J.C."/>
            <person name="Goldman G.H."/>
            <person name="Houbraken J."/>
            <person name="Oakley B."/>
            <person name="Pocsi I."/>
            <person name="Scazzocchio C."/>
            <person name="Seiboth B."/>
            <person name="vanKuyk P.A."/>
            <person name="Wortman J."/>
            <person name="Dyer P.S."/>
            <person name="Grigoriev I.V."/>
        </authorList>
    </citation>
    <scope>NUCLEOTIDE SEQUENCE [LARGE SCALE GENOMIC DNA]</scope>
    <source>
        <strain evidence="4">DTO 134E9</strain>
    </source>
</reference>
<dbReference type="PANTHER" id="PTHR43662:SF12">
    <property type="entry name" value="DUF1996 DOMAIN-CONTAINING PROTEIN-RELATED"/>
    <property type="match status" value="1"/>
</dbReference>
<dbReference type="STRING" id="1073089.A0A1L9RMY9"/>
<dbReference type="Proteomes" id="UP000184383">
    <property type="component" value="Unassembled WGS sequence"/>
</dbReference>
<evidence type="ECO:0000259" key="2">
    <source>
        <dbReference type="Pfam" id="PF09362"/>
    </source>
</evidence>
<protein>
    <recommendedName>
        <fullName evidence="2">DUF1996 domain-containing protein</fullName>
    </recommendedName>
</protein>
<feature type="domain" description="DUF1996" evidence="2">
    <location>
        <begin position="32"/>
        <end position="250"/>
    </location>
</feature>
<evidence type="ECO:0000313" key="3">
    <source>
        <dbReference type="EMBL" id="OJJ36296.1"/>
    </source>
</evidence>
<evidence type="ECO:0000313" key="4">
    <source>
        <dbReference type="Proteomes" id="UP000184383"/>
    </source>
</evidence>
<dbReference type="OrthoDB" id="74764at2759"/>
<gene>
    <name evidence="3" type="ORF">ASPWEDRAFT_108466</name>
</gene>
<dbReference type="Pfam" id="PF09362">
    <property type="entry name" value="DUF1996"/>
    <property type="match status" value="1"/>
</dbReference>
<dbReference type="RefSeq" id="XP_040689972.1">
    <property type="nucleotide sequence ID" value="XM_040827994.1"/>
</dbReference>
<dbReference type="GeneID" id="63743842"/>
<evidence type="ECO:0000256" key="1">
    <source>
        <dbReference type="SAM" id="SignalP"/>
    </source>
</evidence>
<dbReference type="PANTHER" id="PTHR43662">
    <property type="match status" value="1"/>
</dbReference>
<dbReference type="EMBL" id="KV878211">
    <property type="protein sequence ID" value="OJJ36296.1"/>
    <property type="molecule type" value="Genomic_DNA"/>
</dbReference>
<proteinExistence type="predicted"/>